<evidence type="ECO:0000313" key="5">
    <source>
        <dbReference type="Proteomes" id="UP000239899"/>
    </source>
</evidence>
<feature type="transmembrane region" description="Helical" evidence="3">
    <location>
        <begin position="43"/>
        <end position="63"/>
    </location>
</feature>
<dbReference type="Proteomes" id="UP000239899">
    <property type="component" value="Unassembled WGS sequence"/>
</dbReference>
<feature type="region of interest" description="Disordered" evidence="2">
    <location>
        <begin position="584"/>
        <end position="674"/>
    </location>
</feature>
<feature type="compositionally biased region" description="Low complexity" evidence="2">
    <location>
        <begin position="478"/>
        <end position="493"/>
    </location>
</feature>
<feature type="coiled-coil region" evidence="1">
    <location>
        <begin position="697"/>
        <end position="731"/>
    </location>
</feature>
<reference evidence="4 5" key="1">
    <citation type="journal article" date="2018" name="Plant J.">
        <title>Genome sequences of Chlorella sorokiniana UTEX 1602 and Micractinium conductrix SAG 241.80: implications to maltose excretion by a green alga.</title>
        <authorList>
            <person name="Arriola M.B."/>
            <person name="Velmurugan N."/>
            <person name="Zhang Y."/>
            <person name="Plunkett M.H."/>
            <person name="Hondzo H."/>
            <person name="Barney B.M."/>
        </authorList>
    </citation>
    <scope>NUCLEOTIDE SEQUENCE [LARGE SCALE GENOMIC DNA]</scope>
    <source>
        <strain evidence="5">UTEX 1602</strain>
    </source>
</reference>
<feature type="compositionally biased region" description="Low complexity" evidence="2">
    <location>
        <begin position="653"/>
        <end position="674"/>
    </location>
</feature>
<keyword evidence="3" id="KW-1133">Transmembrane helix</keyword>
<feature type="region of interest" description="Disordered" evidence="2">
    <location>
        <begin position="891"/>
        <end position="934"/>
    </location>
</feature>
<feature type="compositionally biased region" description="Polar residues" evidence="2">
    <location>
        <begin position="445"/>
        <end position="456"/>
    </location>
</feature>
<keyword evidence="3" id="KW-0812">Transmembrane</keyword>
<keyword evidence="3" id="KW-0472">Membrane</keyword>
<feature type="region of interest" description="Disordered" evidence="2">
    <location>
        <begin position="749"/>
        <end position="769"/>
    </location>
</feature>
<feature type="compositionally biased region" description="Polar residues" evidence="2">
    <location>
        <begin position="910"/>
        <end position="919"/>
    </location>
</feature>
<protein>
    <submittedName>
        <fullName evidence="4">Uncharacterized protein</fullName>
    </submittedName>
</protein>
<feature type="compositionally biased region" description="Low complexity" evidence="2">
    <location>
        <begin position="387"/>
        <end position="405"/>
    </location>
</feature>
<accession>A0A2P6TG59</accession>
<feature type="compositionally biased region" description="Low complexity" evidence="2">
    <location>
        <begin position="605"/>
        <end position="625"/>
    </location>
</feature>
<dbReference type="InterPro" id="IPR051425">
    <property type="entry name" value="Formin_Homology"/>
</dbReference>
<feature type="transmembrane region" description="Helical" evidence="3">
    <location>
        <begin position="70"/>
        <end position="88"/>
    </location>
</feature>
<feature type="transmembrane region" description="Helical" evidence="3">
    <location>
        <begin position="132"/>
        <end position="154"/>
    </location>
</feature>
<evidence type="ECO:0000256" key="1">
    <source>
        <dbReference type="SAM" id="Coils"/>
    </source>
</evidence>
<keyword evidence="1" id="KW-0175">Coiled coil</keyword>
<organism evidence="4 5">
    <name type="scientific">Chlorella sorokiniana</name>
    <name type="common">Freshwater green alga</name>
    <dbReference type="NCBI Taxonomy" id="3076"/>
    <lineage>
        <taxon>Eukaryota</taxon>
        <taxon>Viridiplantae</taxon>
        <taxon>Chlorophyta</taxon>
        <taxon>core chlorophytes</taxon>
        <taxon>Trebouxiophyceae</taxon>
        <taxon>Chlorellales</taxon>
        <taxon>Chlorellaceae</taxon>
        <taxon>Chlorella clade</taxon>
        <taxon>Chlorella</taxon>
    </lineage>
</organism>
<name>A0A2P6TG59_CHLSO</name>
<dbReference type="EMBL" id="LHPG02000017">
    <property type="protein sequence ID" value="PRW33101.1"/>
    <property type="molecule type" value="Genomic_DNA"/>
</dbReference>
<keyword evidence="5" id="KW-1185">Reference proteome</keyword>
<gene>
    <name evidence="4" type="ORF">C2E21_7896</name>
</gene>
<dbReference type="PANTHER" id="PTHR45725:SF18">
    <property type="entry name" value="ORC1-LIKE AAA ATPASE DOMAIN-CONTAINING PROTEIN"/>
    <property type="match status" value="1"/>
</dbReference>
<dbReference type="OrthoDB" id="10508585at2759"/>
<feature type="transmembrane region" description="Helical" evidence="3">
    <location>
        <begin position="306"/>
        <end position="328"/>
    </location>
</feature>
<evidence type="ECO:0000313" key="4">
    <source>
        <dbReference type="EMBL" id="PRW33101.1"/>
    </source>
</evidence>
<dbReference type="AlphaFoldDB" id="A0A2P6TG59"/>
<evidence type="ECO:0000256" key="2">
    <source>
        <dbReference type="SAM" id="MobiDB-lite"/>
    </source>
</evidence>
<proteinExistence type="predicted"/>
<feature type="transmembrane region" description="Helical" evidence="3">
    <location>
        <begin position="108"/>
        <end position="125"/>
    </location>
</feature>
<sequence length="934" mass="97131">MTDGAAAAPLRGLAPAAPGSPPPPPPLRGTPALPFIARYNLSFATASQHATWTVLFFIISTLVRTPLKEWPLRVVCICYAALVAAELAWRRHCCGVQYGGCYAQLRQLALPFFICGDVLIARTGVVRVGYEVIGAAPPGLLGAVHVMLALVLASRWLTNAPVWLLCHPFIFMLPTQLMIVYNHWRYNAQTCASDLMSTPEAHALVHKIASALDYLQFGGIVLPKAGPPLSPGHECRTVLAWQQLFLSLAAPALVAAVAETRLWRRHQEERERSGLPPEGGLQARLYRTLDAWLLQSEWPDFGLMGWLHLALVVWLLASMLHTLAVLVAQAQEFLVAALATLAPSPAPEISRLGPCFPAGRFGSPMFTISIPFPSKREQRRKKGKKPGGAAAKGPATSTAAAAAAKPPRPRSAWDSTANDLGKHRLTAAEMEFRRALRQSRHRLPRTSSSQAGSEPYSQHLPLHMPLDEQQEQEEQRWPAGSEAAEAEAPPSGSLDRTGSWSDDEREQASDGSSTASLAGMRAFVAQLQANYGLGGAVEAAGEEGAPAPTTAGGLLGAAPAALPPAQRKPSLAQLLEQELERQAAELGCQSEGEEEWAVAGSEQPAAAGRDSGAAAAAGGAATSAAPQLDGSDSEGGGHLGPAALRRAQRRQQRASAASEAAAAGAAHPAAMGSSSSLQQQQALLARLAAAEAQLERFSGLEAALGRTQAEVQELRQQNAQLQTELNDFVAHTGTLITSLQLQLSSFMSGGQGGSGSPAGAAGLAAAGRLPPPRPLSPASQVAAVPAAVMQARAAAEAVAIAQQAHARSAATAAAALDEAEGAAAATPAEAAAPAAQPAGPAWQDALADVQLPSFRSFAWLQSLAAAGSKPPPVPPTTAAPSLDPCWSAGWAVDGGSAENSPPEPRALPSGLQQWRSSSGAAGGGFEWRPMSAAG</sequence>
<evidence type="ECO:0000256" key="3">
    <source>
        <dbReference type="SAM" id="Phobius"/>
    </source>
</evidence>
<feature type="compositionally biased region" description="Low complexity" evidence="2">
    <location>
        <begin position="757"/>
        <end position="768"/>
    </location>
</feature>
<comment type="caution">
    <text evidence="4">The sequence shown here is derived from an EMBL/GenBank/DDBJ whole genome shotgun (WGS) entry which is preliminary data.</text>
</comment>
<feature type="region of interest" description="Disordered" evidence="2">
    <location>
        <begin position="372"/>
        <end position="417"/>
    </location>
</feature>
<dbReference type="PANTHER" id="PTHR45725">
    <property type="entry name" value="FORMIN HOMOLOGY 2 FAMILY MEMBER"/>
    <property type="match status" value="1"/>
</dbReference>
<feature type="transmembrane region" description="Helical" evidence="3">
    <location>
        <begin position="160"/>
        <end position="181"/>
    </location>
</feature>
<feature type="region of interest" description="Disordered" evidence="2">
    <location>
        <begin position="437"/>
        <end position="514"/>
    </location>
</feature>